<keyword evidence="9" id="KW-1185">Reference proteome</keyword>
<feature type="transmembrane region" description="Helical" evidence="7">
    <location>
        <begin position="178"/>
        <end position="199"/>
    </location>
</feature>
<dbReference type="Proteomes" id="UP000184526">
    <property type="component" value="Unassembled WGS sequence"/>
</dbReference>
<dbReference type="CDD" id="cd10336">
    <property type="entry name" value="SLC6sbd_Tyt1-Like"/>
    <property type="match status" value="1"/>
</dbReference>
<keyword evidence="6" id="KW-0769">Symport</keyword>
<sequence>MKELKEREGFGSKLGIIAVAAGSAIGLGNIWRFPYITGKHGGAAFLIVYLLCVLILGLPVMVTEFAIGRKGQANASSSFDNIIGNKKWGFIGTIGIATAFLIMSFYSVIAGWLISYIVRGISGSLSTITSSNIGEYFTSIISSTTEPILGSLIIIIITSIIVFLGVKNGIEKFSKILMPILLILLFGLMIRSLSLPGAFEGVKFLFKPDFSLLTGEAILDALGHSFYSLSLGMGIIITYGSYIGKKESIPGLAVQVTIADTLIALMAGLVIFPAVFAYGLDPQSGTTLLFQTLPIVFNEMPFGNIFAILFFSLVLIAAITSTVSLMEVFVSYASEKFKISRKKATITSAVVVFLLSIPCALSFGALSNITILNKSIFDFLDALTNNVLLPIGGILVCIFAGWIWKTRYVIDEITNGELRKFKLGFLYSFIIKYVAPVLIGVVLLNSLGIF</sequence>
<feature type="transmembrane region" description="Helical" evidence="7">
    <location>
        <begin position="12"/>
        <end position="31"/>
    </location>
</feature>
<dbReference type="SUPFAM" id="SSF161070">
    <property type="entry name" value="SNF-like"/>
    <property type="match status" value="1"/>
</dbReference>
<dbReference type="PANTHER" id="PTHR42948:SF1">
    <property type="entry name" value="TRANSPORTER"/>
    <property type="match status" value="1"/>
</dbReference>
<dbReference type="NCBIfam" id="NF037979">
    <property type="entry name" value="Na_transp"/>
    <property type="match status" value="1"/>
</dbReference>
<dbReference type="InterPro" id="IPR037272">
    <property type="entry name" value="SNS_sf"/>
</dbReference>
<dbReference type="OrthoDB" id="9762833at2"/>
<keyword evidence="4 7" id="KW-1133">Transmembrane helix</keyword>
<feature type="transmembrane region" description="Helical" evidence="7">
    <location>
        <begin position="387"/>
        <end position="404"/>
    </location>
</feature>
<gene>
    <name evidence="8" type="ORF">SAMN02745196_00681</name>
</gene>
<feature type="transmembrane region" description="Helical" evidence="7">
    <location>
        <begin position="344"/>
        <end position="367"/>
    </location>
</feature>
<proteinExistence type="inferred from homology"/>
<dbReference type="InterPro" id="IPR000175">
    <property type="entry name" value="Na/ntran_symport"/>
</dbReference>
<dbReference type="RefSeq" id="WP_072830044.1">
    <property type="nucleotide sequence ID" value="NZ_FQXP01000003.1"/>
</dbReference>
<evidence type="ECO:0000256" key="5">
    <source>
        <dbReference type="ARBA" id="ARBA00023136"/>
    </source>
</evidence>
<evidence type="ECO:0000313" key="8">
    <source>
        <dbReference type="EMBL" id="SHH53144.1"/>
    </source>
</evidence>
<keyword evidence="5 7" id="KW-0472">Membrane</keyword>
<feature type="transmembrane region" description="Helical" evidence="7">
    <location>
        <begin position="256"/>
        <end position="280"/>
    </location>
</feature>
<feature type="transmembrane region" description="Helical" evidence="7">
    <location>
        <begin position="88"/>
        <end position="114"/>
    </location>
</feature>
<dbReference type="PROSITE" id="PS50267">
    <property type="entry name" value="NA_NEUROTRAN_SYMP_3"/>
    <property type="match status" value="1"/>
</dbReference>
<comment type="subcellular location">
    <subcellularLocation>
        <location evidence="1">Membrane</location>
        <topology evidence="1">Multi-pass membrane protein</topology>
    </subcellularLocation>
</comment>
<comment type="similarity">
    <text evidence="6">Belongs to the sodium:neurotransmitter symporter (SNF) (TC 2.A.22) family.</text>
</comment>
<dbReference type="PANTHER" id="PTHR42948">
    <property type="entry name" value="TRANSPORTER"/>
    <property type="match status" value="1"/>
</dbReference>
<dbReference type="GO" id="GO:0015293">
    <property type="term" value="F:symporter activity"/>
    <property type="evidence" value="ECO:0007669"/>
    <property type="project" value="UniProtKB-KW"/>
</dbReference>
<reference evidence="8 9" key="1">
    <citation type="submission" date="2016-11" db="EMBL/GenBank/DDBJ databases">
        <authorList>
            <person name="Jaros S."/>
            <person name="Januszkiewicz K."/>
            <person name="Wedrychowicz H."/>
        </authorList>
    </citation>
    <scope>NUCLEOTIDE SEQUENCE [LARGE SCALE GENOMIC DNA]</scope>
    <source>
        <strain evidence="8 9">DSM 3089</strain>
    </source>
</reference>
<dbReference type="PROSITE" id="PS00610">
    <property type="entry name" value="NA_NEUROTRAN_SYMP_1"/>
    <property type="match status" value="1"/>
</dbReference>
<evidence type="ECO:0000256" key="6">
    <source>
        <dbReference type="RuleBase" id="RU003732"/>
    </source>
</evidence>
<dbReference type="InterPro" id="IPR047218">
    <property type="entry name" value="YocR/YhdH-like"/>
</dbReference>
<dbReference type="GO" id="GO:0016020">
    <property type="term" value="C:membrane"/>
    <property type="evidence" value="ECO:0007669"/>
    <property type="project" value="UniProtKB-SubCell"/>
</dbReference>
<keyword evidence="2 6" id="KW-0813">Transport</keyword>
<dbReference type="PRINTS" id="PR00176">
    <property type="entry name" value="NANEUSMPORT"/>
</dbReference>
<accession>A0A1M5TQZ6</accession>
<evidence type="ECO:0000313" key="9">
    <source>
        <dbReference type="Proteomes" id="UP000184526"/>
    </source>
</evidence>
<feature type="transmembrane region" description="Helical" evidence="7">
    <location>
        <begin position="43"/>
        <end position="67"/>
    </location>
</feature>
<dbReference type="AlphaFoldDB" id="A0A1M5TQZ6"/>
<keyword evidence="3 6" id="KW-0812">Transmembrane</keyword>
<evidence type="ECO:0000256" key="3">
    <source>
        <dbReference type="ARBA" id="ARBA00022692"/>
    </source>
</evidence>
<evidence type="ECO:0000256" key="2">
    <source>
        <dbReference type="ARBA" id="ARBA00022448"/>
    </source>
</evidence>
<protein>
    <recommendedName>
        <fullName evidence="6">Transporter</fullName>
    </recommendedName>
</protein>
<dbReference type="STRING" id="1121306.SAMN02745196_00681"/>
<dbReference type="EMBL" id="FQXP01000003">
    <property type="protein sequence ID" value="SHH53144.1"/>
    <property type="molecule type" value="Genomic_DNA"/>
</dbReference>
<feature type="transmembrane region" description="Helical" evidence="7">
    <location>
        <begin position="425"/>
        <end position="444"/>
    </location>
</feature>
<name>A0A1M5TQZ6_9CLOT</name>
<dbReference type="Pfam" id="PF00209">
    <property type="entry name" value="SNF"/>
    <property type="match status" value="2"/>
</dbReference>
<feature type="transmembrane region" description="Helical" evidence="7">
    <location>
        <begin position="148"/>
        <end position="166"/>
    </location>
</feature>
<feature type="transmembrane region" description="Helical" evidence="7">
    <location>
        <begin position="226"/>
        <end position="244"/>
    </location>
</feature>
<evidence type="ECO:0000256" key="1">
    <source>
        <dbReference type="ARBA" id="ARBA00004141"/>
    </source>
</evidence>
<evidence type="ECO:0000256" key="4">
    <source>
        <dbReference type="ARBA" id="ARBA00022989"/>
    </source>
</evidence>
<organism evidence="8 9">
    <name type="scientific">Clostridium collagenovorans DSM 3089</name>
    <dbReference type="NCBI Taxonomy" id="1121306"/>
    <lineage>
        <taxon>Bacteria</taxon>
        <taxon>Bacillati</taxon>
        <taxon>Bacillota</taxon>
        <taxon>Clostridia</taxon>
        <taxon>Eubacteriales</taxon>
        <taxon>Clostridiaceae</taxon>
        <taxon>Clostridium</taxon>
    </lineage>
</organism>
<evidence type="ECO:0000256" key="7">
    <source>
        <dbReference type="SAM" id="Phobius"/>
    </source>
</evidence>
<feature type="transmembrane region" description="Helical" evidence="7">
    <location>
        <begin position="305"/>
        <end position="332"/>
    </location>
</feature>